<name>A0AAN5RH36_KLEOX</name>
<reference evidence="1" key="1">
    <citation type="journal article" date="2018" name="Genome Biol.">
        <title>SKESA: strategic k-mer extension for scrupulous assemblies.</title>
        <authorList>
            <person name="Souvorov A."/>
            <person name="Agarwala R."/>
            <person name="Lipman D.J."/>
        </authorList>
    </citation>
    <scope>NUCLEOTIDE SEQUENCE</scope>
    <source>
        <strain evidence="1">R404</strain>
    </source>
</reference>
<accession>A0AAN5RH36</accession>
<reference evidence="1" key="2">
    <citation type="submission" date="2020-11" db="EMBL/GenBank/DDBJ databases">
        <authorList>
            <consortium name="NCBI Pathogen Detection Project"/>
        </authorList>
    </citation>
    <scope>NUCLEOTIDE SEQUENCE</scope>
    <source>
        <strain evidence="1">R404</strain>
    </source>
</reference>
<protein>
    <submittedName>
        <fullName evidence="1">Uncharacterized protein</fullName>
    </submittedName>
</protein>
<evidence type="ECO:0000313" key="1">
    <source>
        <dbReference type="EMBL" id="HAT1685400.1"/>
    </source>
</evidence>
<evidence type="ECO:0000313" key="2">
    <source>
        <dbReference type="Proteomes" id="UP000856143"/>
    </source>
</evidence>
<dbReference type="EMBL" id="DACSEO010000196">
    <property type="protein sequence ID" value="HAT1685400.1"/>
    <property type="molecule type" value="Genomic_DNA"/>
</dbReference>
<comment type="caution">
    <text evidence="1">The sequence shown here is derived from an EMBL/GenBank/DDBJ whole genome shotgun (WGS) entry which is preliminary data.</text>
</comment>
<sequence>MNITPFLARLISSSVNRGYSVNVIENKIRIKISNDESVIIEQSFHGELYCFISRYGVVSSVNKQLIYDYLFEYDEYGIRVHSCFPVEVA</sequence>
<gene>
    <name evidence="1" type="ORF">I8Y21_006262</name>
</gene>
<proteinExistence type="predicted"/>
<organism evidence="1 2">
    <name type="scientific">Klebsiella oxytoca</name>
    <dbReference type="NCBI Taxonomy" id="571"/>
    <lineage>
        <taxon>Bacteria</taxon>
        <taxon>Pseudomonadati</taxon>
        <taxon>Pseudomonadota</taxon>
        <taxon>Gammaproteobacteria</taxon>
        <taxon>Enterobacterales</taxon>
        <taxon>Enterobacteriaceae</taxon>
        <taxon>Klebsiella/Raoultella group</taxon>
        <taxon>Klebsiella</taxon>
    </lineage>
</organism>
<dbReference type="Proteomes" id="UP000856143">
    <property type="component" value="Unassembled WGS sequence"/>
</dbReference>
<dbReference type="AlphaFoldDB" id="A0AAN5RH36"/>